<dbReference type="EMBL" id="BLQM01000330">
    <property type="protein sequence ID" value="GMH83558.1"/>
    <property type="molecule type" value="Genomic_DNA"/>
</dbReference>
<accession>A0A9W7BB40</accession>
<sequence length="261" mass="29829">MNRALKEAIESWKVTKEAWKVTKESSKVKKEAGARELIEIKAQLEDSKKELSAMRVEVAINDAVKEVIQAQLEKQKIANGDLQARLEGEKKSKEDLQAQLEMERAANQKEREKKVEEAKEAKKATRTAKKAVNCGRFNNRSLKLAVREWCKDSGKAKAEYGHISGWDMSEVTDINWLFGAHGDVGEAAKQLNDDISKWNVDWVEDMEHMFCEAESFNQDLSGWNVEKCKTMMAMFNGAFKFNKDMVKNRDFKFDINMGDVP</sequence>
<dbReference type="Proteomes" id="UP001162640">
    <property type="component" value="Unassembled WGS sequence"/>
</dbReference>
<feature type="coiled-coil region" evidence="1">
    <location>
        <begin position="34"/>
        <end position="124"/>
    </location>
</feature>
<dbReference type="AlphaFoldDB" id="A0A9W7BB40"/>
<evidence type="ECO:0000313" key="3">
    <source>
        <dbReference type="Proteomes" id="UP001162640"/>
    </source>
</evidence>
<name>A0A9W7BB40_9STRA</name>
<reference evidence="3" key="1">
    <citation type="journal article" date="2023" name="Commun. Biol.">
        <title>Genome analysis of Parmales, the sister group of diatoms, reveals the evolutionary specialization of diatoms from phago-mixotrophs to photoautotrophs.</title>
        <authorList>
            <person name="Ban H."/>
            <person name="Sato S."/>
            <person name="Yoshikawa S."/>
            <person name="Yamada K."/>
            <person name="Nakamura Y."/>
            <person name="Ichinomiya M."/>
            <person name="Sato N."/>
            <person name="Blanc-Mathieu R."/>
            <person name="Endo H."/>
            <person name="Kuwata A."/>
            <person name="Ogata H."/>
        </authorList>
    </citation>
    <scope>NUCLEOTIDE SEQUENCE [LARGE SCALE GENOMIC DNA]</scope>
</reference>
<keyword evidence="1" id="KW-0175">Coiled coil</keyword>
<evidence type="ECO:0008006" key="4">
    <source>
        <dbReference type="Google" id="ProtNLM"/>
    </source>
</evidence>
<dbReference type="InterPro" id="IPR005046">
    <property type="entry name" value="DUF285"/>
</dbReference>
<protein>
    <recommendedName>
        <fullName evidence="4">BspA family leucine-rich repeat surface protein</fullName>
    </recommendedName>
</protein>
<organism evidence="2 3">
    <name type="scientific">Triparma laevis f. inornata</name>
    <dbReference type="NCBI Taxonomy" id="1714386"/>
    <lineage>
        <taxon>Eukaryota</taxon>
        <taxon>Sar</taxon>
        <taxon>Stramenopiles</taxon>
        <taxon>Ochrophyta</taxon>
        <taxon>Bolidophyceae</taxon>
        <taxon>Parmales</taxon>
        <taxon>Triparmaceae</taxon>
        <taxon>Triparma</taxon>
    </lineage>
</organism>
<evidence type="ECO:0000313" key="2">
    <source>
        <dbReference type="EMBL" id="GMH83558.1"/>
    </source>
</evidence>
<gene>
    <name evidence="2" type="ORF">TL16_g09637</name>
</gene>
<evidence type="ECO:0000256" key="1">
    <source>
        <dbReference type="SAM" id="Coils"/>
    </source>
</evidence>
<comment type="caution">
    <text evidence="2">The sequence shown here is derived from an EMBL/GenBank/DDBJ whole genome shotgun (WGS) entry which is preliminary data.</text>
</comment>
<proteinExistence type="predicted"/>
<dbReference type="Pfam" id="PF03382">
    <property type="entry name" value="DUF285"/>
    <property type="match status" value="1"/>
</dbReference>